<sequence length="251" mass="27839">MKSKKNHKRVSRLYVDSTLQLGATLSLQDEAAHYLGRVLRLACDDEVILFNGSGGEYRTRIVAQTKKNLSLEILDFSALERESPLQITLVQGIGRSEHMDVVMQKATELGVQYIVPLKAQRSQRTDAKYLEKRQQHWQKIITSACEQCGRNRLPVLHPAQDLSHYLTAQSEQLGTKIVLSPTANITLSALPAQIQHIVLLIGPEGGFSDIEIAAIEAAGYTGVHLGKRILRTETAALSMLAVCQSRWGDWG</sequence>
<accession>A0A1H6FEM5</accession>
<evidence type="ECO:0000313" key="16">
    <source>
        <dbReference type="Proteomes" id="UP000236724"/>
    </source>
</evidence>
<dbReference type="EC" id="2.1.1.193" evidence="3 12"/>
<dbReference type="NCBIfam" id="NF008692">
    <property type="entry name" value="PRK11713.1-5"/>
    <property type="match status" value="1"/>
</dbReference>
<dbReference type="InterPro" id="IPR046886">
    <property type="entry name" value="RsmE_MTase_dom"/>
</dbReference>
<comment type="subcellular location">
    <subcellularLocation>
        <location evidence="1 12">Cytoplasm</location>
    </subcellularLocation>
</comment>
<keyword evidence="8 12" id="KW-0808">Transferase</keyword>
<comment type="function">
    <text evidence="10 12">Specifically methylates the N3 position of the uracil ring of uridine 1498 (m3U1498) in 16S rRNA. Acts on the fully assembled 30S ribosomal subunit.</text>
</comment>
<keyword evidence="7 12" id="KW-0489">Methyltransferase</keyword>
<dbReference type="PIRSF" id="PIRSF015601">
    <property type="entry name" value="MTase_slr0722"/>
    <property type="match status" value="1"/>
</dbReference>
<evidence type="ECO:0000256" key="6">
    <source>
        <dbReference type="ARBA" id="ARBA00022552"/>
    </source>
</evidence>
<evidence type="ECO:0000259" key="13">
    <source>
        <dbReference type="Pfam" id="PF04452"/>
    </source>
</evidence>
<evidence type="ECO:0000256" key="10">
    <source>
        <dbReference type="ARBA" id="ARBA00025699"/>
    </source>
</evidence>
<evidence type="ECO:0000256" key="2">
    <source>
        <dbReference type="ARBA" id="ARBA00005528"/>
    </source>
</evidence>
<dbReference type="PANTHER" id="PTHR30027">
    <property type="entry name" value="RIBOSOMAL RNA SMALL SUBUNIT METHYLTRANSFERASE E"/>
    <property type="match status" value="1"/>
</dbReference>
<dbReference type="Pfam" id="PF20260">
    <property type="entry name" value="PUA_4"/>
    <property type="match status" value="1"/>
</dbReference>
<evidence type="ECO:0000256" key="8">
    <source>
        <dbReference type="ARBA" id="ARBA00022679"/>
    </source>
</evidence>
<proteinExistence type="inferred from homology"/>
<feature type="domain" description="Ribosomal RNA small subunit methyltransferase E methyltransferase" evidence="13">
    <location>
        <begin position="82"/>
        <end position="243"/>
    </location>
</feature>
<dbReference type="Gene3D" id="3.40.1280.10">
    <property type="match status" value="1"/>
</dbReference>
<dbReference type="NCBIfam" id="TIGR00046">
    <property type="entry name" value="RsmE family RNA methyltransferase"/>
    <property type="match status" value="1"/>
</dbReference>
<evidence type="ECO:0000256" key="3">
    <source>
        <dbReference type="ARBA" id="ARBA00012328"/>
    </source>
</evidence>
<evidence type="ECO:0000256" key="9">
    <source>
        <dbReference type="ARBA" id="ARBA00022691"/>
    </source>
</evidence>
<evidence type="ECO:0000256" key="12">
    <source>
        <dbReference type="PIRNR" id="PIRNR015601"/>
    </source>
</evidence>
<dbReference type="CDD" id="cd18084">
    <property type="entry name" value="RsmE-like"/>
    <property type="match status" value="1"/>
</dbReference>
<comment type="catalytic activity">
    <reaction evidence="11 12">
        <text>uridine(1498) in 16S rRNA + S-adenosyl-L-methionine = N(3)-methyluridine(1498) in 16S rRNA + S-adenosyl-L-homocysteine + H(+)</text>
        <dbReference type="Rhea" id="RHEA:42920"/>
        <dbReference type="Rhea" id="RHEA-COMP:10283"/>
        <dbReference type="Rhea" id="RHEA-COMP:10284"/>
        <dbReference type="ChEBI" id="CHEBI:15378"/>
        <dbReference type="ChEBI" id="CHEBI:57856"/>
        <dbReference type="ChEBI" id="CHEBI:59789"/>
        <dbReference type="ChEBI" id="CHEBI:65315"/>
        <dbReference type="ChEBI" id="CHEBI:74502"/>
        <dbReference type="EC" id="2.1.1.193"/>
    </reaction>
</comment>
<keyword evidence="5 12" id="KW-0963">Cytoplasm</keyword>
<reference evidence="15 16" key="1">
    <citation type="submission" date="2016-10" db="EMBL/GenBank/DDBJ databases">
        <authorList>
            <person name="de Groot N.N."/>
        </authorList>
    </citation>
    <scope>NUCLEOTIDE SEQUENCE [LARGE SCALE GENOMIC DNA]</scope>
    <source>
        <strain evidence="15">MBHS1</strain>
    </source>
</reference>
<keyword evidence="16" id="KW-1185">Reference proteome</keyword>
<dbReference type="PANTHER" id="PTHR30027:SF3">
    <property type="entry name" value="16S RRNA (URACIL(1498)-N(3))-METHYLTRANSFERASE"/>
    <property type="match status" value="1"/>
</dbReference>
<dbReference type="GO" id="GO:0070475">
    <property type="term" value="P:rRNA base methylation"/>
    <property type="evidence" value="ECO:0007669"/>
    <property type="project" value="TreeGrafter"/>
</dbReference>
<keyword evidence="6 12" id="KW-0698">rRNA processing</keyword>
<gene>
    <name evidence="15" type="primary">rsmE</name>
    <name evidence="15" type="ORF">MBHS_03684</name>
</gene>
<evidence type="ECO:0000256" key="7">
    <source>
        <dbReference type="ARBA" id="ARBA00022603"/>
    </source>
</evidence>
<dbReference type="SUPFAM" id="SSF88697">
    <property type="entry name" value="PUA domain-like"/>
    <property type="match status" value="1"/>
</dbReference>
<dbReference type="Proteomes" id="UP000236724">
    <property type="component" value="Unassembled WGS sequence"/>
</dbReference>
<dbReference type="InterPro" id="IPR029028">
    <property type="entry name" value="Alpha/beta_knot_MTases"/>
</dbReference>
<comment type="similarity">
    <text evidence="2 12">Belongs to the RNA methyltransferase RsmE family.</text>
</comment>
<evidence type="ECO:0000256" key="11">
    <source>
        <dbReference type="ARBA" id="ARBA00047944"/>
    </source>
</evidence>
<dbReference type="InterPro" id="IPR029026">
    <property type="entry name" value="tRNA_m1G_MTases_N"/>
</dbReference>
<dbReference type="InterPro" id="IPR046887">
    <property type="entry name" value="RsmE_PUA-like"/>
</dbReference>
<dbReference type="Pfam" id="PF04452">
    <property type="entry name" value="Methyltrans_RNA"/>
    <property type="match status" value="1"/>
</dbReference>
<dbReference type="OrthoDB" id="9815641at2"/>
<dbReference type="GO" id="GO:0070042">
    <property type="term" value="F:rRNA (uridine-N3-)-methyltransferase activity"/>
    <property type="evidence" value="ECO:0007669"/>
    <property type="project" value="TreeGrafter"/>
</dbReference>
<protein>
    <recommendedName>
        <fullName evidence="4 12">Ribosomal RNA small subunit methyltransferase E</fullName>
        <ecNumber evidence="3 12">2.1.1.193</ecNumber>
    </recommendedName>
</protein>
<name>A0A1H6FEM5_9GAMM</name>
<organism evidence="15 16">
    <name type="scientific">Candidatus Venteria ishoeyi</name>
    <dbReference type="NCBI Taxonomy" id="1899563"/>
    <lineage>
        <taxon>Bacteria</taxon>
        <taxon>Pseudomonadati</taxon>
        <taxon>Pseudomonadota</taxon>
        <taxon>Gammaproteobacteria</taxon>
        <taxon>Thiotrichales</taxon>
        <taxon>Thiotrichaceae</taxon>
        <taxon>Venteria</taxon>
    </lineage>
</organism>
<evidence type="ECO:0000259" key="14">
    <source>
        <dbReference type="Pfam" id="PF20260"/>
    </source>
</evidence>
<dbReference type="AlphaFoldDB" id="A0A1H6FEM5"/>
<dbReference type="Gene3D" id="2.40.240.20">
    <property type="entry name" value="Hypothetical PUA domain-like, domain 1"/>
    <property type="match status" value="1"/>
</dbReference>
<dbReference type="RefSeq" id="WP_103921419.1">
    <property type="nucleotide sequence ID" value="NZ_FMSV02000540.1"/>
</dbReference>
<evidence type="ECO:0000256" key="4">
    <source>
        <dbReference type="ARBA" id="ARBA00013673"/>
    </source>
</evidence>
<dbReference type="SUPFAM" id="SSF75217">
    <property type="entry name" value="alpha/beta knot"/>
    <property type="match status" value="1"/>
</dbReference>
<evidence type="ECO:0000256" key="5">
    <source>
        <dbReference type="ARBA" id="ARBA00022490"/>
    </source>
</evidence>
<dbReference type="InterPro" id="IPR006700">
    <property type="entry name" value="RsmE"/>
</dbReference>
<dbReference type="EMBL" id="FMSV02000540">
    <property type="protein sequence ID" value="SEH07799.1"/>
    <property type="molecule type" value="Genomic_DNA"/>
</dbReference>
<dbReference type="GO" id="GO:0005737">
    <property type="term" value="C:cytoplasm"/>
    <property type="evidence" value="ECO:0007669"/>
    <property type="project" value="UniProtKB-SubCell"/>
</dbReference>
<keyword evidence="9 12" id="KW-0949">S-adenosyl-L-methionine</keyword>
<dbReference type="InterPro" id="IPR015947">
    <property type="entry name" value="PUA-like_sf"/>
</dbReference>
<evidence type="ECO:0000256" key="1">
    <source>
        <dbReference type="ARBA" id="ARBA00004496"/>
    </source>
</evidence>
<evidence type="ECO:0000313" key="15">
    <source>
        <dbReference type="EMBL" id="SEH07799.1"/>
    </source>
</evidence>
<feature type="domain" description="Ribosomal RNA small subunit methyltransferase E PUA-like" evidence="14">
    <location>
        <begin position="27"/>
        <end position="74"/>
    </location>
</feature>